<name>Q1D6U2_MYXXD</name>
<dbReference type="KEGG" id="mxa:MXAN_3434"/>
<dbReference type="Proteomes" id="UP000002402">
    <property type="component" value="Chromosome"/>
</dbReference>
<gene>
    <name evidence="2" type="ordered locus">MXAN_3434</name>
</gene>
<feature type="domain" description="Fungal lipase-type" evidence="1">
    <location>
        <begin position="104"/>
        <end position="252"/>
    </location>
</feature>
<reference evidence="2 3" key="1">
    <citation type="journal article" date="2006" name="Proc. Natl. Acad. Sci. U.S.A.">
        <title>Evolution of sensory complexity recorded in a myxobacterial genome.</title>
        <authorList>
            <person name="Goldman B.S."/>
            <person name="Nierman W.C."/>
            <person name="Kaiser D."/>
            <person name="Slater S.C."/>
            <person name="Durkin A.S."/>
            <person name="Eisen J.A."/>
            <person name="Ronning C.M."/>
            <person name="Barbazuk W.B."/>
            <person name="Blanchard M."/>
            <person name="Field C."/>
            <person name="Halling C."/>
            <person name="Hinkle G."/>
            <person name="Iartchuk O."/>
            <person name="Kim H.S."/>
            <person name="Mackenzie C."/>
            <person name="Madupu R."/>
            <person name="Miller N."/>
            <person name="Shvartsbeyn A."/>
            <person name="Sullivan S.A."/>
            <person name="Vaudin M."/>
            <person name="Wiegand R."/>
            <person name="Kaplan H.B."/>
        </authorList>
    </citation>
    <scope>NUCLEOTIDE SEQUENCE [LARGE SCALE GENOMIC DNA]</scope>
    <source>
        <strain evidence="3">DK1622</strain>
    </source>
</reference>
<dbReference type="eggNOG" id="COG3675">
    <property type="taxonomic scope" value="Bacteria"/>
</dbReference>
<dbReference type="EMBL" id="CP000113">
    <property type="protein sequence ID" value="ABF90810.1"/>
    <property type="molecule type" value="Genomic_DNA"/>
</dbReference>
<evidence type="ECO:0000259" key="1">
    <source>
        <dbReference type="Pfam" id="PF01764"/>
    </source>
</evidence>
<dbReference type="Pfam" id="PF01764">
    <property type="entry name" value="Lipase_3"/>
    <property type="match status" value="1"/>
</dbReference>
<proteinExistence type="predicted"/>
<dbReference type="SUPFAM" id="SSF53474">
    <property type="entry name" value="alpha/beta-Hydrolases"/>
    <property type="match status" value="1"/>
</dbReference>
<protein>
    <recommendedName>
        <fullName evidence="1">Fungal lipase-type domain-containing protein</fullName>
    </recommendedName>
</protein>
<dbReference type="Gene3D" id="3.40.50.1820">
    <property type="entry name" value="alpha/beta hydrolase"/>
    <property type="match status" value="1"/>
</dbReference>
<keyword evidence="3" id="KW-1185">Reference proteome</keyword>
<evidence type="ECO:0000313" key="3">
    <source>
        <dbReference type="Proteomes" id="UP000002402"/>
    </source>
</evidence>
<dbReference type="HOGENOM" id="CLU_056350_1_0_7"/>
<dbReference type="GO" id="GO:0006629">
    <property type="term" value="P:lipid metabolic process"/>
    <property type="evidence" value="ECO:0007669"/>
    <property type="project" value="InterPro"/>
</dbReference>
<dbReference type="AlphaFoldDB" id="Q1D6U2"/>
<evidence type="ECO:0000313" key="2">
    <source>
        <dbReference type="EMBL" id="ABF90810.1"/>
    </source>
</evidence>
<dbReference type="STRING" id="246197.MXAN_3434"/>
<accession>Q1D6U2</accession>
<dbReference type="InterPro" id="IPR002921">
    <property type="entry name" value="Fungal_lipase-type"/>
</dbReference>
<sequence length="405" mass="43377">MGPTTPQRTPMSSTTLPLNLCQKAFLLAWESNGVGDTPGDAKRLAKALQTKLTTFLALSDVKKAMEGQWSLVWGPAVFVDQESPTTYADNVMYVAASPDQSVYVVAIAGTNASSQYDKNIEDNSVNTTKLWTTAFPNLPSYGVPSGINPWPVLSTGTALGVNNLLGMTDTLMTQQTLVEFLRSVSATGSKTLIFSGHSLGGALAPTLALALFNPSGGPLSTGDWDHVYVLPAAGPTPGNQGLSEFFERVFPPVSLNLPQPQYAWNQNIWNSLDAVPHAWVVDSLKEIPTLYPANWEGGQVPSDITKLVNLAVAASELGGALPGPYTQLPNVKVPGTFHGTNPITTEAQFWAEVGYQHLDAYQILFGVQSLVSEGSQSALQKMFKRWLGSFSRMTTQSVSRAAAAR</sequence>
<organism evidence="2 3">
    <name type="scientific">Myxococcus xanthus (strain DK1622)</name>
    <dbReference type="NCBI Taxonomy" id="246197"/>
    <lineage>
        <taxon>Bacteria</taxon>
        <taxon>Pseudomonadati</taxon>
        <taxon>Myxococcota</taxon>
        <taxon>Myxococcia</taxon>
        <taxon>Myxococcales</taxon>
        <taxon>Cystobacterineae</taxon>
        <taxon>Myxococcaceae</taxon>
        <taxon>Myxococcus</taxon>
    </lineage>
</organism>
<dbReference type="EnsemblBacteria" id="ABF90810">
    <property type="protein sequence ID" value="ABF90810"/>
    <property type="gene ID" value="MXAN_3434"/>
</dbReference>
<dbReference type="InterPro" id="IPR029058">
    <property type="entry name" value="AB_hydrolase_fold"/>
</dbReference>